<feature type="domain" description="DUF4145" evidence="1">
    <location>
        <begin position="135"/>
        <end position="212"/>
    </location>
</feature>
<name>A0A4S1WH02_9SPHN</name>
<protein>
    <submittedName>
        <fullName evidence="2">DUF4145 domain-containing protein</fullName>
    </submittedName>
</protein>
<keyword evidence="3" id="KW-1185">Reference proteome</keyword>
<reference evidence="2 3" key="1">
    <citation type="submission" date="2019-04" db="EMBL/GenBank/DDBJ databases">
        <title>Sphingomonas psychrotolerans sp. nov., isolated from soil in the Tianshan Mountains, Xinjiang, China.</title>
        <authorList>
            <person name="Luo Y."/>
            <person name="Sheng H."/>
        </authorList>
    </citation>
    <scope>NUCLEOTIDE SEQUENCE [LARGE SCALE GENOMIC DNA]</scope>
    <source>
        <strain evidence="2 3">KIS18-15</strain>
    </source>
</reference>
<dbReference type="InterPro" id="IPR025285">
    <property type="entry name" value="DUF4145"/>
</dbReference>
<gene>
    <name evidence="2" type="ORF">E5A74_11100</name>
</gene>
<evidence type="ECO:0000259" key="1">
    <source>
        <dbReference type="Pfam" id="PF13643"/>
    </source>
</evidence>
<dbReference type="EMBL" id="SRXU01000004">
    <property type="protein sequence ID" value="TGX42384.1"/>
    <property type="molecule type" value="Genomic_DNA"/>
</dbReference>
<dbReference type="OrthoDB" id="6712829at2"/>
<proteinExistence type="predicted"/>
<evidence type="ECO:0000313" key="3">
    <source>
        <dbReference type="Proteomes" id="UP000309848"/>
    </source>
</evidence>
<accession>A0A4S1WH02</accession>
<dbReference type="Pfam" id="PF13643">
    <property type="entry name" value="DUF4145"/>
    <property type="match status" value="1"/>
</dbReference>
<comment type="caution">
    <text evidence="2">The sequence shown here is derived from an EMBL/GenBank/DDBJ whole genome shotgun (WGS) entry which is preliminary data.</text>
</comment>
<dbReference type="AlphaFoldDB" id="A0A4S1WH02"/>
<organism evidence="2 3">
    <name type="scientific">Sphingomonas naasensis</name>
    <dbReference type="NCBI Taxonomy" id="1344951"/>
    <lineage>
        <taxon>Bacteria</taxon>
        <taxon>Pseudomonadati</taxon>
        <taxon>Pseudomonadota</taxon>
        <taxon>Alphaproteobacteria</taxon>
        <taxon>Sphingomonadales</taxon>
        <taxon>Sphingomonadaceae</taxon>
        <taxon>Sphingomonas</taxon>
    </lineage>
</organism>
<evidence type="ECO:0000313" key="2">
    <source>
        <dbReference type="EMBL" id="TGX42384.1"/>
    </source>
</evidence>
<sequence length="237" mass="25978">MRMPAQATAGICSLRRGLRRSKLLVATQFQHDCPHCLTKFAGFTVAYQWAVRGSSVQARLLTICGVCTGGMIVLARSLNGNLPNLIQHSATFPGSGYSIDEYWPRYTSEVPTGTPENIGQFYLQGVESLHSGRWDAAGAMFRKTLDASTKSIAPAHKSLNLYKRINKLVEEGLLTAAMGDWSHEIRLDGNDAVHGDEPETEDDARKAQKFTEAFLQYAFTLPALVSGSRAVRSGKIE</sequence>
<dbReference type="Proteomes" id="UP000309848">
    <property type="component" value="Unassembled WGS sequence"/>
</dbReference>